<evidence type="ECO:0000313" key="2">
    <source>
        <dbReference type="EMBL" id="BBY45298.1"/>
    </source>
</evidence>
<dbReference type="RefSeq" id="WP_083000325.1">
    <property type="nucleotide sequence ID" value="NZ_AP022591.1"/>
</dbReference>
<evidence type="ECO:0000259" key="1">
    <source>
        <dbReference type="Pfam" id="PF01814"/>
    </source>
</evidence>
<dbReference type="OrthoDB" id="9793637at2"/>
<dbReference type="Pfam" id="PF01814">
    <property type="entry name" value="Hemerythrin"/>
    <property type="match status" value="1"/>
</dbReference>
<sequence length="192" mass="20787">MDALTFLRDDHKSVLGMLEVLDGAPSGTGAEVSGLRTMVTNLIIAESQHEAIEQQFFWPAVRDAIGDGLADEAIAQEQAGKKLLQTLEDKEPGDPEYHDALAEFVKVGREHILYEQDVVWPAFEAAVSPEDREKIGEQLEAAKKVAPTRPHPDTPPSSLVQKTIGLGAATVDHVRGAVSGRDADNPPDPQQH</sequence>
<protein>
    <submittedName>
        <fullName evidence="2">Hemerythrin</fullName>
    </submittedName>
</protein>
<dbReference type="PANTHER" id="PTHR35585">
    <property type="entry name" value="HHE DOMAIN PROTEIN (AFU_ORTHOLOGUE AFUA_4G00730)"/>
    <property type="match status" value="1"/>
</dbReference>
<dbReference type="KEGG" id="mcee:MCEL_35930"/>
<dbReference type="EMBL" id="AP022591">
    <property type="protein sequence ID" value="BBY45298.1"/>
    <property type="molecule type" value="Genomic_DNA"/>
</dbReference>
<evidence type="ECO:0000313" key="3">
    <source>
        <dbReference type="Proteomes" id="UP000466431"/>
    </source>
</evidence>
<keyword evidence="3" id="KW-1185">Reference proteome</keyword>
<name>A0A1X0C077_MYCCF</name>
<gene>
    <name evidence="2" type="ORF">MCEL_35930</name>
</gene>
<dbReference type="STRING" id="1249101.BST21_03985"/>
<dbReference type="Gene3D" id="1.20.120.520">
    <property type="entry name" value="nmb1532 protein domain like"/>
    <property type="match status" value="1"/>
</dbReference>
<feature type="domain" description="Hemerythrin-like" evidence="1">
    <location>
        <begin position="3"/>
        <end position="121"/>
    </location>
</feature>
<reference evidence="2 3" key="1">
    <citation type="journal article" date="2019" name="Emerg. Microbes Infect.">
        <title>Comprehensive subspecies identification of 175 nontuberculous mycobacteria species based on 7547 genomic profiles.</title>
        <authorList>
            <person name="Matsumoto Y."/>
            <person name="Kinjo T."/>
            <person name="Motooka D."/>
            <person name="Nabeya D."/>
            <person name="Jung N."/>
            <person name="Uechi K."/>
            <person name="Horii T."/>
            <person name="Iida T."/>
            <person name="Fujita J."/>
            <person name="Nakamura S."/>
        </authorList>
    </citation>
    <scope>NUCLEOTIDE SEQUENCE [LARGE SCALE GENOMIC DNA]</scope>
    <source>
        <strain evidence="2 3">JCM 18439</strain>
    </source>
</reference>
<dbReference type="InterPro" id="IPR012312">
    <property type="entry name" value="Hemerythrin-like"/>
</dbReference>
<dbReference type="PANTHER" id="PTHR35585:SF1">
    <property type="entry name" value="HHE DOMAIN PROTEIN (AFU_ORTHOLOGUE AFUA_4G00730)"/>
    <property type="match status" value="1"/>
</dbReference>
<proteinExistence type="predicted"/>
<dbReference type="Proteomes" id="UP000466431">
    <property type="component" value="Chromosome"/>
</dbReference>
<accession>A0A1X0C077</accession>
<dbReference type="AlphaFoldDB" id="A0A1X0C077"/>
<organism evidence="2 3">
    <name type="scientific">Mycolicibacterium celeriflavum</name>
    <name type="common">Mycobacterium celeriflavum</name>
    <dbReference type="NCBI Taxonomy" id="1249101"/>
    <lineage>
        <taxon>Bacteria</taxon>
        <taxon>Bacillati</taxon>
        <taxon>Actinomycetota</taxon>
        <taxon>Actinomycetes</taxon>
        <taxon>Mycobacteriales</taxon>
        <taxon>Mycobacteriaceae</taxon>
        <taxon>Mycolicibacterium</taxon>
    </lineage>
</organism>